<dbReference type="Proteomes" id="UP000824230">
    <property type="component" value="Unassembled WGS sequence"/>
</dbReference>
<evidence type="ECO:0000313" key="2">
    <source>
        <dbReference type="Proteomes" id="UP000824230"/>
    </source>
</evidence>
<dbReference type="AlphaFoldDB" id="A0A9D1VNQ9"/>
<name>A0A9D1VNQ9_9FIRM</name>
<proteinExistence type="predicted"/>
<evidence type="ECO:0000313" key="1">
    <source>
        <dbReference type="EMBL" id="HIX38830.1"/>
    </source>
</evidence>
<dbReference type="EMBL" id="DXFG01000305">
    <property type="protein sequence ID" value="HIX38830.1"/>
    <property type="molecule type" value="Genomic_DNA"/>
</dbReference>
<organism evidence="1 2">
    <name type="scientific">Candidatus Blautia pullistercoris</name>
    <dbReference type="NCBI Taxonomy" id="2838499"/>
    <lineage>
        <taxon>Bacteria</taxon>
        <taxon>Bacillati</taxon>
        <taxon>Bacillota</taxon>
        <taxon>Clostridia</taxon>
        <taxon>Lachnospirales</taxon>
        <taxon>Lachnospiraceae</taxon>
        <taxon>Blautia</taxon>
    </lineage>
</organism>
<reference evidence="1" key="1">
    <citation type="journal article" date="2021" name="PeerJ">
        <title>Extensive microbial diversity within the chicken gut microbiome revealed by metagenomics and culture.</title>
        <authorList>
            <person name="Gilroy R."/>
            <person name="Ravi A."/>
            <person name="Getino M."/>
            <person name="Pursley I."/>
            <person name="Horton D.L."/>
            <person name="Alikhan N.F."/>
            <person name="Baker D."/>
            <person name="Gharbi K."/>
            <person name="Hall N."/>
            <person name="Watson M."/>
            <person name="Adriaenssens E.M."/>
            <person name="Foster-Nyarko E."/>
            <person name="Jarju S."/>
            <person name="Secka A."/>
            <person name="Antonio M."/>
            <person name="Oren A."/>
            <person name="Chaudhuri R.R."/>
            <person name="La Ragione R."/>
            <person name="Hildebrand F."/>
            <person name="Pallen M.J."/>
        </authorList>
    </citation>
    <scope>NUCLEOTIDE SEQUENCE</scope>
    <source>
        <strain evidence="1">ChiHjej12B11-1927</strain>
    </source>
</reference>
<comment type="caution">
    <text evidence="1">The sequence shown here is derived from an EMBL/GenBank/DDBJ whole genome shotgun (WGS) entry which is preliminary data.</text>
</comment>
<accession>A0A9D1VNQ9</accession>
<sequence>IRKDNSQKPAYVELKKKIKEEWMTSLSLVTDPRGNLEFTGFAGEYEISCLGETKEISLKRTPKENYQEMVMG</sequence>
<feature type="non-terminal residue" evidence="1">
    <location>
        <position position="1"/>
    </location>
</feature>
<reference evidence="1" key="2">
    <citation type="submission" date="2021-04" db="EMBL/GenBank/DDBJ databases">
        <authorList>
            <person name="Gilroy R."/>
        </authorList>
    </citation>
    <scope>NUCLEOTIDE SEQUENCE</scope>
    <source>
        <strain evidence="1">ChiHjej12B11-1927</strain>
    </source>
</reference>
<gene>
    <name evidence="1" type="ORF">H9738_13345</name>
</gene>
<protein>
    <submittedName>
        <fullName evidence="1">Uncharacterized protein</fullName>
    </submittedName>
</protein>